<organism evidence="1">
    <name type="scientific">Agrobacterium tumefaciens</name>
    <dbReference type="NCBI Taxonomy" id="358"/>
    <lineage>
        <taxon>Bacteria</taxon>
        <taxon>Pseudomonadati</taxon>
        <taxon>Pseudomonadota</taxon>
        <taxon>Alphaproteobacteria</taxon>
        <taxon>Hyphomicrobiales</taxon>
        <taxon>Rhizobiaceae</taxon>
        <taxon>Rhizobium/Agrobacterium group</taxon>
        <taxon>Agrobacterium</taxon>
        <taxon>Agrobacterium tumefaciens complex</taxon>
    </lineage>
</organism>
<gene>
    <name evidence="1" type="primary">tiorf48</name>
</gene>
<geneLocation type="plasmid" evidence="1">
    <name>pTi-SAKURA</name>
</geneLocation>
<reference evidence="1" key="1">
    <citation type="journal article" date="1998" name="Biochim. Biophys. Acta">
        <title>Novel structural difference between nopaline- and octopine-type trbJ genes: construction of genetic and physical map and sequencing of trb/traI and rep gene clusters of a new Ti plasmid pTi-SAKURA.</title>
        <authorList>
            <person name="Suzuki K."/>
            <person name="Ohta N."/>
            <person name="Hattori Y."/>
            <person name="Uraji M."/>
            <person name="Katoh A."/>
            <person name="Yoshida K."/>
        </authorList>
    </citation>
    <scope>NUCLEOTIDE SEQUENCE</scope>
    <source>
        <strain evidence="1">MAFF 301001</strain>
        <plasmid evidence="1">pTi-SAKURA</plasmid>
    </source>
</reference>
<dbReference type="AlphaFoldDB" id="Q9R6L1"/>
<reference evidence="1" key="4">
    <citation type="journal article" date="1998" name="Nucleic Acids Symp. Ser.">
        <title>Genome structure of pTi-SAKURA (IV): Characteristics of tra region.</title>
        <authorList>
            <person name="Uraji M."/>
            <person name="Suzuki K."/>
            <person name="Ohta N."/>
            <person name="Hattori Y."/>
            <person name="Katoh A."/>
            <person name="Yoshida K."/>
        </authorList>
    </citation>
    <scope>NUCLEOTIDE SEQUENCE</scope>
    <source>
        <strain evidence="1">MAFF 301001</strain>
        <plasmid evidence="1">pTi-SAKURA</plasmid>
    </source>
</reference>
<proteinExistence type="predicted"/>
<keyword evidence="1" id="KW-0614">Plasmid</keyword>
<reference evidence="1" key="3">
    <citation type="journal article" date="1998" name="Nucleic Acids Symp. Ser.">
        <title>Genome structure of pTi-SAKURA (III): Characteristics of T-DNA.</title>
        <authorList>
            <person name="Ohta N."/>
            <person name="Suzuki K."/>
            <person name="Hattori Y."/>
            <person name="Uraji M."/>
            <person name="Katoh A."/>
            <person name="Yoshida K."/>
        </authorList>
    </citation>
    <scope>NUCLEOTIDE SEQUENCE</scope>
    <source>
        <strain evidence="1">MAFF 301001</strain>
        <plasmid evidence="1">pTi-SAKURA</plasmid>
    </source>
</reference>
<protein>
    <submittedName>
        <fullName evidence="1">Tiorf48 protein</fullName>
    </submittedName>
</protein>
<name>Q9R6L1_AGRTU</name>
<sequence length="223" mass="24528">MRDDDRIPGRRRRARQEPGPLVLRKIRLVGNEDTSRWIERQELACRLRKAMPRHDLHRLGDQAETPLLHDACRHRHGFAGADGMGKIGRAGRDDPPDPALLVSIKNKGARGAWKVEMISAELSRCDVVEAVIIDAREPVGAIGIRPYPALEGVLDLVKLFLCSLGIDDVENPPFAVAIPDRIEDLRHPAVQGIGQQFACVAAVRSPFGRSRGQIAELSGLDGP</sequence>
<accession>Q9R6L1</accession>
<dbReference type="EMBL" id="AB016260">
    <property type="protein sequence ID" value="BAA87673.1"/>
    <property type="molecule type" value="Genomic_DNA"/>
</dbReference>
<reference evidence="1" key="5">
    <citation type="journal article" date="1998" name="Nucleic Acids Symp. Ser.">
        <title>Genome structure of pTi-SAKURA (V): Complete nucleotide sequence of plasmid pTi-SAKURA's vir region in Agrobacterium tumefaciens.</title>
        <authorList>
            <person name="Hattori Y."/>
            <person name="Suzuki K."/>
            <person name="Ohta N."/>
            <person name="Uraji M."/>
            <person name="Katoh A."/>
            <person name="Yoshida K."/>
        </authorList>
    </citation>
    <scope>NUCLEOTIDE SEQUENCE</scope>
    <source>
        <strain evidence="1">MAFF 301001</strain>
        <plasmid evidence="1">pTi-SAKURA</plasmid>
    </source>
</reference>
<reference evidence="1" key="2">
    <citation type="journal article" date="1998" name="Nucleic Acids Symp. Ser.">
        <title>Genome structure of pTi-SAKURA(I): Strategy for DNA sequencing of a Japanese cherry-Ti plasmid.</title>
        <authorList>
            <person name="Hattori Y."/>
            <person name="Suzuki K."/>
            <person name="Ohta N."/>
            <person name="Uraji M."/>
            <person name="Katoh A."/>
            <person name="Yoshida K."/>
        </authorList>
    </citation>
    <scope>NUCLEOTIDE SEQUENCE</scope>
    <source>
        <strain evidence="1">MAFF 301001</strain>
        <plasmid evidence="1">pTi-SAKURA</plasmid>
    </source>
</reference>
<evidence type="ECO:0000313" key="1">
    <source>
        <dbReference type="EMBL" id="BAA87673.1"/>
    </source>
</evidence>
<reference evidence="1" key="6">
    <citation type="journal article" date="2000" name="Gene">
        <title>Complete nucleotide sequence of a plant tumor-inducing Ti plasmid.</title>
        <authorList>
            <person name="Suzuki K."/>
            <person name="Hattori Y."/>
            <person name="Uraji M."/>
            <person name="Ohta N."/>
            <person name="Iwata K."/>
            <person name="Murata K."/>
            <person name="Katoh A."/>
            <person name="Yoshida K."/>
        </authorList>
    </citation>
    <scope>NUCLEOTIDE SEQUENCE</scope>
    <source>
        <strain evidence="1">MAFF 301001</strain>
        <plasmid evidence="1">pTi-SAKURA</plasmid>
    </source>
</reference>